<accession>K1V8D4</accession>
<organism evidence="9 10">
    <name type="scientific">Trichosporon asahii var. asahii (strain CBS 8904)</name>
    <name type="common">Yeast</name>
    <dbReference type="NCBI Taxonomy" id="1220162"/>
    <lineage>
        <taxon>Eukaryota</taxon>
        <taxon>Fungi</taxon>
        <taxon>Dikarya</taxon>
        <taxon>Basidiomycota</taxon>
        <taxon>Agaricomycotina</taxon>
        <taxon>Tremellomycetes</taxon>
        <taxon>Trichosporonales</taxon>
        <taxon>Trichosporonaceae</taxon>
        <taxon>Trichosporon</taxon>
    </lineage>
</organism>
<dbReference type="PANTHER" id="PTHR14741:SF32">
    <property type="entry name" value="TRIMETHYLGUANOSINE SYNTHASE"/>
    <property type="match status" value="1"/>
</dbReference>
<dbReference type="Gene3D" id="3.40.50.150">
    <property type="entry name" value="Vaccinia Virus protein VP39"/>
    <property type="match status" value="1"/>
</dbReference>
<dbReference type="AlphaFoldDB" id="K1V8D4"/>
<dbReference type="InParanoid" id="K1V8D4"/>
<gene>
    <name evidence="9" type="ORF">A1Q2_05558</name>
</gene>
<evidence type="ECO:0000256" key="4">
    <source>
        <dbReference type="ARBA" id="ARBA00048740"/>
    </source>
</evidence>
<dbReference type="InterPro" id="IPR019012">
    <property type="entry name" value="RNA_cap_Gua-N2-MeTrfase"/>
</dbReference>
<reference evidence="9 10" key="1">
    <citation type="journal article" date="2012" name="Eukaryot. Cell">
        <title>Genome sequence of the Trichosporon asahii environmental strain CBS 8904.</title>
        <authorList>
            <person name="Yang R.Y."/>
            <person name="Li H.T."/>
            <person name="Zhu H."/>
            <person name="Zhou G.P."/>
            <person name="Wang M."/>
            <person name="Wang L."/>
        </authorList>
    </citation>
    <scope>NUCLEOTIDE SEQUENCE [LARGE SCALE GENOMIC DNA]</scope>
    <source>
        <strain evidence="9 10">CBS 8904</strain>
    </source>
</reference>
<comment type="caution">
    <text evidence="9">The sequence shown here is derived from an EMBL/GenBank/DDBJ whole genome shotgun (WGS) entry which is preliminary data.</text>
</comment>
<keyword evidence="10" id="KW-1185">Reference proteome</keyword>
<feature type="compositionally biased region" description="Low complexity" evidence="8">
    <location>
        <begin position="112"/>
        <end position="130"/>
    </location>
</feature>
<sequence>MTKKKGGKKGKRLSMFSALPPTLKRALRSQPRLESGVATTAVHRQEEQPTARLLPTQPPSEVDDPEAEAAGADTERESSDMDMDMDSDDGVAPGDLDSDSDGDDSDKENVRPASARPVESSSPSSNTGSAVISRRVETAPQEANADHPWDCTGLVLRYTDAGALPKELRKYETGWFSVTPAEIAAHIAERCRADVVLDAFCGLGGNAIAFARTCERVIAMDNDPTRLRLARHNALYHGVADRIEFVLCDFVQWARTHAESGHADREPVDVVFLSPPWDYLASGTYPLSAIEPIPGDELFDLCAPISPNIAYFLPRNVDVDEVAALAQKLDMPQDDAPDGERKRDREWVEIEEEWVGDKLKAVTAYYGALVSGA</sequence>
<dbReference type="PANTHER" id="PTHR14741">
    <property type="entry name" value="S-ADENOSYLMETHIONINE-DEPENDENT METHYLTRANSFERASE RELATED"/>
    <property type="match status" value="1"/>
</dbReference>
<evidence type="ECO:0000256" key="8">
    <source>
        <dbReference type="SAM" id="MobiDB-lite"/>
    </source>
</evidence>
<dbReference type="HOGENOM" id="CLU_644079_0_0_1"/>
<evidence type="ECO:0000256" key="1">
    <source>
        <dbReference type="ARBA" id="ARBA00018517"/>
    </source>
</evidence>
<feature type="region of interest" description="Disordered" evidence="8">
    <location>
        <begin position="1"/>
        <end position="132"/>
    </location>
</feature>
<dbReference type="SUPFAM" id="SSF53335">
    <property type="entry name" value="S-adenosyl-L-methionine-dependent methyltransferases"/>
    <property type="match status" value="1"/>
</dbReference>
<dbReference type="eggNOG" id="KOG2730">
    <property type="taxonomic scope" value="Eukaryota"/>
</dbReference>
<feature type="compositionally biased region" description="Acidic residues" evidence="8">
    <location>
        <begin position="80"/>
        <end position="89"/>
    </location>
</feature>
<comment type="catalytic activity">
    <reaction evidence="5">
        <text>a 5'-end (N(2),N(7)-dimethyl 5'-triphosphoguanosine)-ribonucleoside in snRNA + S-adenosyl-L-methionine = a 5'-end (N(2),N(2),N(7)-trimethyl 5'-triphosphoguanosine)-ribonucleoside in snRNA + S-adenosyl-L-homocysteine + H(+)</text>
        <dbReference type="Rhea" id="RHEA:78479"/>
        <dbReference type="Rhea" id="RHEA-COMP:19087"/>
        <dbReference type="Rhea" id="RHEA-COMP:19089"/>
        <dbReference type="ChEBI" id="CHEBI:15378"/>
        <dbReference type="ChEBI" id="CHEBI:57856"/>
        <dbReference type="ChEBI" id="CHEBI:59789"/>
        <dbReference type="ChEBI" id="CHEBI:167623"/>
        <dbReference type="ChEBI" id="CHEBI:172880"/>
    </reaction>
    <physiologicalReaction direction="left-to-right" evidence="5">
        <dbReference type="Rhea" id="RHEA:78480"/>
    </physiologicalReaction>
</comment>
<evidence type="ECO:0000313" key="10">
    <source>
        <dbReference type="Proteomes" id="UP000006757"/>
    </source>
</evidence>
<dbReference type="Proteomes" id="UP000006757">
    <property type="component" value="Unassembled WGS sequence"/>
</dbReference>
<dbReference type="EMBL" id="AMBO01000346">
    <property type="protein sequence ID" value="EKD00215.1"/>
    <property type="molecule type" value="Genomic_DNA"/>
</dbReference>
<feature type="compositionally biased region" description="Acidic residues" evidence="8">
    <location>
        <begin position="96"/>
        <end position="106"/>
    </location>
</feature>
<comment type="catalytic activity">
    <reaction evidence="4">
        <text>a 5'-end (N(7)-methyl 5'-triphosphoguanosine)-ribonucleoside in snoRNA + S-adenosyl-L-methionine = a 5'-end (N(2),N(7)-dimethyl 5'-triphosphoguanosine)-ribonucleoside in snoRNA + S-adenosyl-L-homocysteine + H(+)</text>
        <dbReference type="Rhea" id="RHEA:78475"/>
        <dbReference type="Rhea" id="RHEA-COMP:19086"/>
        <dbReference type="Rhea" id="RHEA-COMP:19088"/>
        <dbReference type="ChEBI" id="CHEBI:15378"/>
        <dbReference type="ChEBI" id="CHEBI:57856"/>
        <dbReference type="ChEBI" id="CHEBI:59789"/>
        <dbReference type="ChEBI" id="CHEBI:156461"/>
        <dbReference type="ChEBI" id="CHEBI:172880"/>
    </reaction>
    <physiologicalReaction direction="left-to-right" evidence="4">
        <dbReference type="Rhea" id="RHEA:78476"/>
    </physiologicalReaction>
</comment>
<dbReference type="STRING" id="1220162.K1V8D4"/>
<evidence type="ECO:0000256" key="2">
    <source>
        <dbReference type="ARBA" id="ARBA00025783"/>
    </source>
</evidence>
<evidence type="ECO:0000313" key="9">
    <source>
        <dbReference type="EMBL" id="EKD00215.1"/>
    </source>
</evidence>
<dbReference type="OrthoDB" id="194443at2759"/>
<comment type="similarity">
    <text evidence="2">Belongs to the methyltransferase superfamily. Trimethylguanosine synthase family.</text>
</comment>
<evidence type="ECO:0000256" key="5">
    <source>
        <dbReference type="ARBA" id="ARBA00048763"/>
    </source>
</evidence>
<name>K1V8D4_TRIAC</name>
<evidence type="ECO:0000256" key="7">
    <source>
        <dbReference type="ARBA" id="ARBA00049790"/>
    </source>
</evidence>
<dbReference type="CDD" id="cd02440">
    <property type="entry name" value="AdoMet_MTases"/>
    <property type="match status" value="1"/>
</dbReference>
<evidence type="ECO:0000256" key="3">
    <source>
        <dbReference type="ARBA" id="ARBA00047418"/>
    </source>
</evidence>
<dbReference type="InterPro" id="IPR029063">
    <property type="entry name" value="SAM-dependent_MTases_sf"/>
</dbReference>
<feature type="compositionally biased region" description="Basic residues" evidence="8">
    <location>
        <begin position="1"/>
        <end position="12"/>
    </location>
</feature>
<proteinExistence type="inferred from homology"/>
<dbReference type="GO" id="GO:0005634">
    <property type="term" value="C:nucleus"/>
    <property type="evidence" value="ECO:0007669"/>
    <property type="project" value="TreeGrafter"/>
</dbReference>
<evidence type="ECO:0000256" key="6">
    <source>
        <dbReference type="ARBA" id="ARBA00049075"/>
    </source>
</evidence>
<comment type="catalytic activity">
    <reaction evidence="3">
        <text>a 5'-end (N(2),N(7)-dimethyl 5'-triphosphoguanosine)-ribonucleoside in snoRNA + S-adenosyl-L-methionine = a 5'-end (N(2),N(2),N(7)-trimethyl 5'-triphosphoguanosine)-ribonucleoside in snoRNA + S-adenosyl-L-homocysteine + H(+)</text>
        <dbReference type="Rhea" id="RHEA:78507"/>
        <dbReference type="Rhea" id="RHEA-COMP:19088"/>
        <dbReference type="Rhea" id="RHEA-COMP:19090"/>
        <dbReference type="ChEBI" id="CHEBI:15378"/>
        <dbReference type="ChEBI" id="CHEBI:57856"/>
        <dbReference type="ChEBI" id="CHEBI:59789"/>
        <dbReference type="ChEBI" id="CHEBI:167623"/>
        <dbReference type="ChEBI" id="CHEBI:172880"/>
    </reaction>
    <physiologicalReaction direction="left-to-right" evidence="3">
        <dbReference type="Rhea" id="RHEA:78508"/>
    </physiologicalReaction>
</comment>
<protein>
    <recommendedName>
        <fullName evidence="1">Trimethylguanosine synthase</fullName>
    </recommendedName>
    <alternativeName>
        <fullName evidence="7">Cap-specific guanine-N(2) methyltransferase</fullName>
    </alternativeName>
</protein>
<comment type="catalytic activity">
    <reaction evidence="6">
        <text>a 5'-end (N(7)-methyl 5'-triphosphoguanosine)-ribonucleoside in snRNA + S-adenosyl-L-methionine = a 5'-end (N(2),N(7)-dimethyl 5'-triphosphoguanosine)-ribonucleoside in snRNA + S-adenosyl-L-homocysteine + H(+)</text>
        <dbReference type="Rhea" id="RHEA:78471"/>
        <dbReference type="Rhea" id="RHEA-COMP:19085"/>
        <dbReference type="Rhea" id="RHEA-COMP:19087"/>
        <dbReference type="ChEBI" id="CHEBI:15378"/>
        <dbReference type="ChEBI" id="CHEBI:57856"/>
        <dbReference type="ChEBI" id="CHEBI:59789"/>
        <dbReference type="ChEBI" id="CHEBI:156461"/>
        <dbReference type="ChEBI" id="CHEBI:172880"/>
    </reaction>
    <physiologicalReaction direction="left-to-right" evidence="6">
        <dbReference type="Rhea" id="RHEA:78472"/>
    </physiologicalReaction>
</comment>
<dbReference type="Pfam" id="PF09445">
    <property type="entry name" value="Methyltransf_15"/>
    <property type="match status" value="1"/>
</dbReference>
<dbReference type="GO" id="GO:0071164">
    <property type="term" value="F:RNA cap trimethylguanosine synthase activity"/>
    <property type="evidence" value="ECO:0007669"/>
    <property type="project" value="TreeGrafter"/>
</dbReference>